<dbReference type="GeneID" id="63737032"/>
<keyword evidence="5" id="KW-1185">Reference proteome</keyword>
<dbReference type="STRING" id="1081103.A0A0B2X1J7"/>
<feature type="compositionally biased region" description="Low complexity" evidence="2">
    <location>
        <begin position="70"/>
        <end position="84"/>
    </location>
</feature>
<accession>A0A0B2X1J7</accession>
<evidence type="ECO:0000259" key="3">
    <source>
        <dbReference type="Pfam" id="PF05183"/>
    </source>
</evidence>
<dbReference type="Gene3D" id="1.10.8.790">
    <property type="entry name" value="RNA-dependent RNA polymerase, slab domain, helical subdomain-like"/>
    <property type="match status" value="1"/>
</dbReference>
<comment type="caution">
    <text evidence="4">The sequence shown here is derived from an EMBL/GenBank/DDBJ whole genome shotgun (WGS) entry which is preliminary data.</text>
</comment>
<name>A0A0B2X1J7_METAS</name>
<feature type="domain" description="RDRP core" evidence="3">
    <location>
        <begin position="242"/>
        <end position="858"/>
    </location>
</feature>
<reference evidence="4 5" key="1">
    <citation type="journal article" date="2014" name="Proc. Natl. Acad. Sci. U.S.A.">
        <title>Trajectory and genomic determinants of fungal-pathogen speciation and host adaptation.</title>
        <authorList>
            <person name="Hu X."/>
            <person name="Xiao G."/>
            <person name="Zheng P."/>
            <person name="Shang Y."/>
            <person name="Su Y."/>
            <person name="Zhang X."/>
            <person name="Liu X."/>
            <person name="Zhan S."/>
            <person name="St Leger R.J."/>
            <person name="Wang C."/>
        </authorList>
    </citation>
    <scope>NUCLEOTIDE SEQUENCE [LARGE SCALE GENOMIC DNA]</scope>
    <source>
        <strain evidence="4 5">ARSEF 1941</strain>
    </source>
</reference>
<comment type="catalytic activity">
    <reaction evidence="1">
        <text>RNA(n) + a ribonucleoside 5'-triphosphate = RNA(n+1) + diphosphate</text>
        <dbReference type="Rhea" id="RHEA:21248"/>
        <dbReference type="Rhea" id="RHEA-COMP:14527"/>
        <dbReference type="Rhea" id="RHEA-COMP:17342"/>
        <dbReference type="ChEBI" id="CHEBI:33019"/>
        <dbReference type="ChEBI" id="CHEBI:61557"/>
        <dbReference type="ChEBI" id="CHEBI:140395"/>
        <dbReference type="EC" id="2.7.7.48"/>
    </reaction>
</comment>
<keyword evidence="1" id="KW-0696">RNA-directed RNA polymerase</keyword>
<keyword evidence="1" id="KW-0548">Nucleotidyltransferase</keyword>
<evidence type="ECO:0000256" key="1">
    <source>
        <dbReference type="RuleBase" id="RU363098"/>
    </source>
</evidence>
<dbReference type="GO" id="GO:0003723">
    <property type="term" value="F:RNA binding"/>
    <property type="evidence" value="ECO:0007669"/>
    <property type="project" value="UniProtKB-KW"/>
</dbReference>
<dbReference type="GO" id="GO:0030422">
    <property type="term" value="P:siRNA processing"/>
    <property type="evidence" value="ECO:0007669"/>
    <property type="project" value="TreeGrafter"/>
</dbReference>
<proteinExistence type="inferred from homology"/>
<dbReference type="InterPro" id="IPR007855">
    <property type="entry name" value="RDRP"/>
</dbReference>
<dbReference type="AlphaFoldDB" id="A0A0B2X1J7"/>
<dbReference type="PANTHER" id="PTHR23079:SF14">
    <property type="entry name" value="RNA-DEPENDENT RNA POLYMERASE"/>
    <property type="match status" value="1"/>
</dbReference>
<dbReference type="InterPro" id="IPR057596">
    <property type="entry name" value="RDRP_core"/>
</dbReference>
<evidence type="ECO:0000313" key="5">
    <source>
        <dbReference type="Proteomes" id="UP000030816"/>
    </source>
</evidence>
<dbReference type="EMBL" id="AZHE01000004">
    <property type="protein sequence ID" value="KHN99724.1"/>
    <property type="molecule type" value="Genomic_DNA"/>
</dbReference>
<protein>
    <recommendedName>
        <fullName evidence="1">RNA-dependent RNA polymerase</fullName>
        <ecNumber evidence="1">2.7.7.48</ecNumber>
    </recommendedName>
</protein>
<dbReference type="OrthoDB" id="10055769at2759"/>
<organism evidence="4 5">
    <name type="scientific">Metarhizium album (strain ARSEF 1941)</name>
    <dbReference type="NCBI Taxonomy" id="1081103"/>
    <lineage>
        <taxon>Eukaryota</taxon>
        <taxon>Fungi</taxon>
        <taxon>Dikarya</taxon>
        <taxon>Ascomycota</taxon>
        <taxon>Pezizomycotina</taxon>
        <taxon>Sordariomycetes</taxon>
        <taxon>Hypocreomycetidae</taxon>
        <taxon>Hypocreales</taxon>
        <taxon>Clavicipitaceae</taxon>
        <taxon>Metarhizium</taxon>
    </lineage>
</organism>
<dbReference type="RefSeq" id="XP_040680790.1">
    <property type="nucleotide sequence ID" value="XM_040821376.1"/>
</dbReference>
<dbReference type="Pfam" id="PF05183">
    <property type="entry name" value="RdRP"/>
    <property type="match status" value="1"/>
</dbReference>
<gene>
    <name evidence="4" type="ORF">MAM_02577</name>
</gene>
<comment type="similarity">
    <text evidence="1">Belongs to the RdRP family.</text>
</comment>
<dbReference type="GO" id="GO:0003968">
    <property type="term" value="F:RNA-directed RNA polymerase activity"/>
    <property type="evidence" value="ECO:0007669"/>
    <property type="project" value="UniProtKB-KW"/>
</dbReference>
<evidence type="ECO:0000313" key="4">
    <source>
        <dbReference type="EMBL" id="KHN99724.1"/>
    </source>
</evidence>
<sequence>MIRKRLENDNSTLSKRAKSDEDTQQAKTYYAIDSIPLRSTVSQPSNRVSVSAPCSTRKNLSGPPRPIGITTSSSASNTSNNTSFSSASGFDSPLYDSSSDYFTSPESPAESETEVAGANIPLQTLKRRLEKVWPKFSYDDYLDFAGAPLAVTWEITRIALECGVELADCKVGYKNSPQWNNRDLLHSTLSRLPEFQNKTMPQLSSREAWNLALHEFQSTQAVNLSAELKLNDSSTGPLFSLKLLPLHLEKSNRLSRRFGADRFLKIVMPYPKDLKKVTGIQDDGLLAYKMAKWLTGNHYFLGRVWTAFYCAPEKHKKNKKQKKQDDQNAQNAPKVSHIKVYLFASGGDSFQGNRNGSLASAEEARTPVTRTPMKIHQLLDWALGGLGKADQQVPKLFSRIALSLTDTTPSVVLENHQIHHADKDIGSHGVMNDGIGRMSKALAAKIAFKLGLTEVPSAFQARLGSAKGMWIADSDPKLGDGDWIVTYPSQRKWDCDDEDSHHRTFEVKEWSREPSSAFLNEQLITVLEAQAINPGRMRELITDYLRSELREALAAQKTAMEDRAELRLWLQQGGGTNPRGLDNRIIFVGGLPQGFENRIALLLDSGFHLRSCKFLQRLFWHVVSHRGKALKDKIRISVPCSVNLLMVVDFSSVLEEGEVHVSFSTKFRAADASFCDTLLEGMDVLVARAPSHLPNDIQRVKVVSKPELRHLKDVIVFSTKGQSSLADKLSGGDYDGDRAWVCWDQNIVQNFRNAPPLSDDTDPDKNGSIKRLDRPMAQLRQEETTAEDVCAKFLRESFCFNMQPSLLGICTTFKDSYAKSTRDISSNQIVTLSRLLGCLVDQPKQGYIFTHSDWARFRKDLKIQLNLQFASKQSKPHISDYLKQVACKTVDDTLAELHRLLESYDAHDYDEHLTNLYKFFSEEYKGNKTWENVKKALAADIESVSKLWSTSCTAVNDRDYDAITGSVYGQWRQIQPLATEMCSDLVRHLLQPYMADRQSTLWELLKASCAFSKSYLYPAKADFVWRMAGRQLALLKSTMSHSDPTTSCALVVPELYSALRPDRKLIAARRARRLAEGEGACHLSAADLEMLQVEHDTDMDEEAGY</sequence>
<evidence type="ECO:0000256" key="2">
    <source>
        <dbReference type="SAM" id="MobiDB-lite"/>
    </source>
</evidence>
<dbReference type="HOGENOM" id="CLU_002322_1_0_1"/>
<feature type="compositionally biased region" description="Polar residues" evidence="2">
    <location>
        <begin position="40"/>
        <end position="59"/>
    </location>
</feature>
<keyword evidence="1" id="KW-0694">RNA-binding</keyword>
<keyword evidence="1" id="KW-0808">Transferase</keyword>
<feature type="region of interest" description="Disordered" evidence="2">
    <location>
        <begin position="1"/>
        <end position="26"/>
    </location>
</feature>
<dbReference type="Proteomes" id="UP000030816">
    <property type="component" value="Unassembled WGS sequence"/>
</dbReference>
<dbReference type="PANTHER" id="PTHR23079">
    <property type="entry name" value="RNA-DEPENDENT RNA POLYMERASE"/>
    <property type="match status" value="1"/>
</dbReference>
<feature type="region of interest" description="Disordered" evidence="2">
    <location>
        <begin position="40"/>
        <end position="84"/>
    </location>
</feature>
<dbReference type="GO" id="GO:0031380">
    <property type="term" value="C:nuclear RNA-directed RNA polymerase complex"/>
    <property type="evidence" value="ECO:0007669"/>
    <property type="project" value="TreeGrafter"/>
</dbReference>
<dbReference type="EC" id="2.7.7.48" evidence="1"/>